<reference evidence="3" key="1">
    <citation type="journal article" date="2019" name="Int. J. Syst. Evol. Microbiol.">
        <title>The Global Catalogue of Microorganisms (GCM) 10K type strain sequencing project: providing services to taxonomists for standard genome sequencing and annotation.</title>
        <authorList>
            <consortium name="The Broad Institute Genomics Platform"/>
            <consortium name="The Broad Institute Genome Sequencing Center for Infectious Disease"/>
            <person name="Wu L."/>
            <person name="Ma J."/>
        </authorList>
    </citation>
    <scope>NUCLEOTIDE SEQUENCE [LARGE SCALE GENOMIC DNA]</scope>
    <source>
        <strain evidence="3">KCTC 52640</strain>
    </source>
</reference>
<proteinExistence type="predicted"/>
<dbReference type="Proteomes" id="UP001595462">
    <property type="component" value="Unassembled WGS sequence"/>
</dbReference>
<name>A0ABV7EN99_9GAMM</name>
<keyword evidence="3" id="KW-1185">Reference proteome</keyword>
<dbReference type="EC" id="3.1.2.-" evidence="2"/>
<keyword evidence="2" id="KW-0378">Hydrolase</keyword>
<dbReference type="InterPro" id="IPR006683">
    <property type="entry name" value="Thioestr_dom"/>
</dbReference>
<evidence type="ECO:0000313" key="3">
    <source>
        <dbReference type="Proteomes" id="UP001595462"/>
    </source>
</evidence>
<feature type="domain" description="Thioesterase" evidence="1">
    <location>
        <begin position="50"/>
        <end position="124"/>
    </location>
</feature>
<evidence type="ECO:0000313" key="2">
    <source>
        <dbReference type="EMBL" id="MFC3104212.1"/>
    </source>
</evidence>
<sequence length="138" mass="14981">MCDESVPAGDWTLHDEDGFLGLVGPVLERRDGDRIVLGFRADAKHRNKRGVVQGGMLVTLADRAMGVTASTALNDQPVATVQLDTHFVSAGRIGEFIVADVDIVRVTRSLAFIDARLLADERLLMTARGIWKILTNPG</sequence>
<organism evidence="2 3">
    <name type="scientific">Salinisphaera aquimarina</name>
    <dbReference type="NCBI Taxonomy" id="2094031"/>
    <lineage>
        <taxon>Bacteria</taxon>
        <taxon>Pseudomonadati</taxon>
        <taxon>Pseudomonadota</taxon>
        <taxon>Gammaproteobacteria</taxon>
        <taxon>Salinisphaerales</taxon>
        <taxon>Salinisphaeraceae</taxon>
        <taxon>Salinisphaera</taxon>
    </lineage>
</organism>
<protein>
    <submittedName>
        <fullName evidence="2">PaaI family thioesterase</fullName>
        <ecNumber evidence="2">3.1.2.-</ecNumber>
    </submittedName>
</protein>
<dbReference type="InterPro" id="IPR029069">
    <property type="entry name" value="HotDog_dom_sf"/>
</dbReference>
<dbReference type="EMBL" id="JBHRSS010000003">
    <property type="protein sequence ID" value="MFC3104212.1"/>
    <property type="molecule type" value="Genomic_DNA"/>
</dbReference>
<dbReference type="Gene3D" id="3.10.129.10">
    <property type="entry name" value="Hotdog Thioesterase"/>
    <property type="match status" value="1"/>
</dbReference>
<dbReference type="PANTHER" id="PTHR43240:SF20">
    <property type="entry name" value="MEDIUM_LONG-CHAIN ACYL-COA THIOESTERASE YIGI"/>
    <property type="match status" value="1"/>
</dbReference>
<gene>
    <name evidence="2" type="ORF">ACFOSU_09925</name>
</gene>
<dbReference type="CDD" id="cd03443">
    <property type="entry name" value="PaaI_thioesterase"/>
    <property type="match status" value="1"/>
</dbReference>
<comment type="caution">
    <text evidence="2">The sequence shown here is derived from an EMBL/GenBank/DDBJ whole genome shotgun (WGS) entry which is preliminary data.</text>
</comment>
<dbReference type="PANTHER" id="PTHR43240">
    <property type="entry name" value="1,4-DIHYDROXY-2-NAPHTHOYL-COA THIOESTERASE 1"/>
    <property type="match status" value="1"/>
</dbReference>
<dbReference type="SUPFAM" id="SSF54637">
    <property type="entry name" value="Thioesterase/thiol ester dehydrase-isomerase"/>
    <property type="match status" value="1"/>
</dbReference>
<dbReference type="RefSeq" id="WP_380688976.1">
    <property type="nucleotide sequence ID" value="NZ_JBHRSS010000003.1"/>
</dbReference>
<evidence type="ECO:0000259" key="1">
    <source>
        <dbReference type="Pfam" id="PF03061"/>
    </source>
</evidence>
<dbReference type="GO" id="GO:0016787">
    <property type="term" value="F:hydrolase activity"/>
    <property type="evidence" value="ECO:0007669"/>
    <property type="project" value="UniProtKB-KW"/>
</dbReference>
<dbReference type="Pfam" id="PF03061">
    <property type="entry name" value="4HBT"/>
    <property type="match status" value="1"/>
</dbReference>
<accession>A0ABV7EN99</accession>